<evidence type="ECO:0000259" key="6">
    <source>
        <dbReference type="PROSITE" id="PS50404"/>
    </source>
</evidence>
<dbReference type="InParanoid" id="I7LWD6"/>
<dbReference type="Pfam" id="PF02798">
    <property type="entry name" value="GST_N"/>
    <property type="match status" value="1"/>
</dbReference>
<dbReference type="PANTHER" id="PTHR11571:SF222">
    <property type="entry name" value="GLUTATHIONE TRANSFERASE"/>
    <property type="match status" value="1"/>
</dbReference>
<protein>
    <recommendedName>
        <fullName evidence="3">glutathione transferase</fullName>
        <ecNumber evidence="3">2.5.1.18</ecNumber>
    </recommendedName>
</protein>
<evidence type="ECO:0000256" key="3">
    <source>
        <dbReference type="ARBA" id="ARBA00012452"/>
    </source>
</evidence>
<dbReference type="GO" id="GO:0004364">
    <property type="term" value="F:glutathione transferase activity"/>
    <property type="evidence" value="ECO:0007669"/>
    <property type="project" value="UniProtKB-EC"/>
</dbReference>
<dbReference type="KEGG" id="tet:TTHERM_00151420"/>
<dbReference type="InterPro" id="IPR004045">
    <property type="entry name" value="Glutathione_S-Trfase_N"/>
</dbReference>
<evidence type="ECO:0000313" key="7">
    <source>
        <dbReference type="EMBL" id="EAS01432.1"/>
    </source>
</evidence>
<dbReference type="AlphaFoldDB" id="I7LWD6"/>
<dbReference type="InterPro" id="IPR004046">
    <property type="entry name" value="GST_C"/>
</dbReference>
<dbReference type="Gene3D" id="3.40.30.10">
    <property type="entry name" value="Glutaredoxin"/>
    <property type="match status" value="1"/>
</dbReference>
<accession>I7LWD6</accession>
<name>I7LWD6_TETTS</name>
<keyword evidence="8" id="KW-1185">Reference proteome</keyword>
<dbReference type="GeneID" id="7840014"/>
<dbReference type="SUPFAM" id="SSF52833">
    <property type="entry name" value="Thioredoxin-like"/>
    <property type="match status" value="1"/>
</dbReference>
<dbReference type="Pfam" id="PF14497">
    <property type="entry name" value="GST_C_3"/>
    <property type="match status" value="1"/>
</dbReference>
<dbReference type="GO" id="GO:0006749">
    <property type="term" value="P:glutathione metabolic process"/>
    <property type="evidence" value="ECO:0007669"/>
    <property type="project" value="TreeGrafter"/>
</dbReference>
<dbReference type="InterPro" id="IPR036282">
    <property type="entry name" value="Glutathione-S-Trfase_C_sf"/>
</dbReference>
<dbReference type="PROSITE" id="PS50404">
    <property type="entry name" value="GST_NTER"/>
    <property type="match status" value="1"/>
</dbReference>
<dbReference type="eggNOG" id="KOG1695">
    <property type="taxonomic scope" value="Eukaryota"/>
</dbReference>
<evidence type="ECO:0000256" key="2">
    <source>
        <dbReference type="ARBA" id="ARBA00005861"/>
    </source>
</evidence>
<proteinExistence type="inferred from homology"/>
<evidence type="ECO:0000256" key="5">
    <source>
        <dbReference type="ARBA" id="ARBA00047960"/>
    </source>
</evidence>
<evidence type="ECO:0000256" key="1">
    <source>
        <dbReference type="ARBA" id="ARBA00003701"/>
    </source>
</evidence>
<dbReference type="InterPro" id="IPR040079">
    <property type="entry name" value="Glutathione_S-Trfase"/>
</dbReference>
<sequence>MILGYWEIPGKCQAIRFLLEILKVEYTEKRYTFKNSREWFEEDKLKIGLDFPNLPYFIDGNIKLSESNSIVTYILDKYSKQEWKGKNEDIYKVDELRFLFTDLQSLGYLSSKGDQDAFKNYLKKLDFVYQFIKGESKFLLGYFTIADLYSWECITRLKVQWPEYYQKYSDKFDQLIQNIENIPELYSYIQSDRCLKIQPLKK</sequence>
<dbReference type="Gene3D" id="1.20.1050.10">
    <property type="match status" value="1"/>
</dbReference>
<dbReference type="SFLD" id="SFLDS00019">
    <property type="entry name" value="Glutathione_Transferase_(cytos"/>
    <property type="match status" value="1"/>
</dbReference>
<dbReference type="RefSeq" id="XP_001021678.1">
    <property type="nucleotide sequence ID" value="XM_001021678.1"/>
</dbReference>
<organism evidence="7 8">
    <name type="scientific">Tetrahymena thermophila (strain SB210)</name>
    <dbReference type="NCBI Taxonomy" id="312017"/>
    <lineage>
        <taxon>Eukaryota</taxon>
        <taxon>Sar</taxon>
        <taxon>Alveolata</taxon>
        <taxon>Ciliophora</taxon>
        <taxon>Intramacronucleata</taxon>
        <taxon>Oligohymenophorea</taxon>
        <taxon>Hymenostomatida</taxon>
        <taxon>Tetrahymenina</taxon>
        <taxon>Tetrahymenidae</taxon>
        <taxon>Tetrahymena</taxon>
    </lineage>
</organism>
<reference evidence="8" key="1">
    <citation type="journal article" date="2006" name="PLoS Biol.">
        <title>Macronuclear genome sequence of the ciliate Tetrahymena thermophila, a model eukaryote.</title>
        <authorList>
            <person name="Eisen J.A."/>
            <person name="Coyne R.S."/>
            <person name="Wu M."/>
            <person name="Wu D."/>
            <person name="Thiagarajan M."/>
            <person name="Wortman J.R."/>
            <person name="Badger J.H."/>
            <person name="Ren Q."/>
            <person name="Amedeo P."/>
            <person name="Jones K.M."/>
            <person name="Tallon L.J."/>
            <person name="Delcher A.L."/>
            <person name="Salzberg S.L."/>
            <person name="Silva J.C."/>
            <person name="Haas B.J."/>
            <person name="Majoros W.H."/>
            <person name="Farzad M."/>
            <person name="Carlton J.M."/>
            <person name="Smith R.K. Jr."/>
            <person name="Garg J."/>
            <person name="Pearlman R.E."/>
            <person name="Karrer K.M."/>
            <person name="Sun L."/>
            <person name="Manning G."/>
            <person name="Elde N.C."/>
            <person name="Turkewitz A.P."/>
            <person name="Asai D.J."/>
            <person name="Wilkes D.E."/>
            <person name="Wang Y."/>
            <person name="Cai H."/>
            <person name="Collins K."/>
            <person name="Stewart B.A."/>
            <person name="Lee S.R."/>
            <person name="Wilamowska K."/>
            <person name="Weinberg Z."/>
            <person name="Ruzzo W.L."/>
            <person name="Wloga D."/>
            <person name="Gaertig J."/>
            <person name="Frankel J."/>
            <person name="Tsao C.-C."/>
            <person name="Gorovsky M.A."/>
            <person name="Keeling P.J."/>
            <person name="Waller R.F."/>
            <person name="Patron N.J."/>
            <person name="Cherry J.M."/>
            <person name="Stover N.A."/>
            <person name="Krieger C.J."/>
            <person name="del Toro C."/>
            <person name="Ryder H.F."/>
            <person name="Williamson S.C."/>
            <person name="Barbeau R.A."/>
            <person name="Hamilton E.P."/>
            <person name="Orias E."/>
        </authorList>
    </citation>
    <scope>NUCLEOTIDE SEQUENCE [LARGE SCALE GENOMIC DNA]</scope>
    <source>
        <strain evidence="8">SB210</strain>
    </source>
</reference>
<dbReference type="Proteomes" id="UP000009168">
    <property type="component" value="Unassembled WGS sequence"/>
</dbReference>
<dbReference type="InterPro" id="IPR050213">
    <property type="entry name" value="GST_superfamily"/>
</dbReference>
<dbReference type="HOGENOM" id="CLU_039475_2_0_1"/>
<dbReference type="EMBL" id="GG662603">
    <property type="protein sequence ID" value="EAS01432.1"/>
    <property type="molecule type" value="Genomic_DNA"/>
</dbReference>
<dbReference type="PANTHER" id="PTHR11571">
    <property type="entry name" value="GLUTATHIONE S-TRANSFERASE"/>
    <property type="match status" value="1"/>
</dbReference>
<comment type="catalytic activity">
    <reaction evidence="5">
        <text>RX + glutathione = an S-substituted glutathione + a halide anion + H(+)</text>
        <dbReference type="Rhea" id="RHEA:16437"/>
        <dbReference type="ChEBI" id="CHEBI:15378"/>
        <dbReference type="ChEBI" id="CHEBI:16042"/>
        <dbReference type="ChEBI" id="CHEBI:17792"/>
        <dbReference type="ChEBI" id="CHEBI:57925"/>
        <dbReference type="ChEBI" id="CHEBI:90779"/>
        <dbReference type="EC" id="2.5.1.18"/>
    </reaction>
</comment>
<evidence type="ECO:0000313" key="8">
    <source>
        <dbReference type="Proteomes" id="UP000009168"/>
    </source>
</evidence>
<dbReference type="InterPro" id="IPR036249">
    <property type="entry name" value="Thioredoxin-like_sf"/>
</dbReference>
<keyword evidence="4" id="KW-0808">Transferase</keyword>
<feature type="domain" description="GST N-terminal" evidence="6">
    <location>
        <begin position="1"/>
        <end position="82"/>
    </location>
</feature>
<dbReference type="SUPFAM" id="SSF47616">
    <property type="entry name" value="GST C-terminal domain-like"/>
    <property type="match status" value="1"/>
</dbReference>
<dbReference type="STRING" id="312017.I7LWD6"/>
<comment type="similarity">
    <text evidence="2">Belongs to the GST superfamily. Mu family.</text>
</comment>
<dbReference type="OrthoDB" id="414243at2759"/>
<comment type="function">
    <text evidence="1">Conjugation of reduced glutathione to a wide number of exogenous and endogenous hydrophobic electrophiles.</text>
</comment>
<dbReference type="EC" id="2.5.1.18" evidence="3"/>
<gene>
    <name evidence="7" type="ORF">TTHERM_00151420</name>
</gene>
<evidence type="ECO:0000256" key="4">
    <source>
        <dbReference type="ARBA" id="ARBA00022679"/>
    </source>
</evidence>